<reference evidence="3" key="1">
    <citation type="submission" date="2023-06" db="EMBL/GenBank/DDBJ databases">
        <title>Genome-scale phylogeny and comparative genomics of the fungal order Sordariales.</title>
        <authorList>
            <consortium name="Lawrence Berkeley National Laboratory"/>
            <person name="Hensen N."/>
            <person name="Bonometti L."/>
            <person name="Westerberg I."/>
            <person name="Brannstrom I.O."/>
            <person name="Guillou S."/>
            <person name="Cros-Aarteil S."/>
            <person name="Calhoun S."/>
            <person name="Haridas S."/>
            <person name="Kuo A."/>
            <person name="Mondo S."/>
            <person name="Pangilinan J."/>
            <person name="Riley R."/>
            <person name="Labutti K."/>
            <person name="Andreopoulos B."/>
            <person name="Lipzen A."/>
            <person name="Chen C."/>
            <person name="Yanf M."/>
            <person name="Daum C."/>
            <person name="Ng V."/>
            <person name="Clum A."/>
            <person name="Steindorff A."/>
            <person name="Ohm R."/>
            <person name="Martin F."/>
            <person name="Silar P."/>
            <person name="Natvig D."/>
            <person name="Lalanne C."/>
            <person name="Gautier V."/>
            <person name="Ament-Velasquez S.L."/>
            <person name="Kruys A."/>
            <person name="Hutchinson M.I."/>
            <person name="Powell A.J."/>
            <person name="Barry K."/>
            <person name="Miller A.N."/>
            <person name="Grigoriev I.V."/>
            <person name="Debuchy R."/>
            <person name="Gladieux P."/>
            <person name="Thoren M.H."/>
            <person name="Johannesson H."/>
        </authorList>
    </citation>
    <scope>NUCLEOTIDE SEQUENCE</scope>
    <source>
        <strain evidence="3">PSN4</strain>
    </source>
</reference>
<dbReference type="PANTHER" id="PTHR33178:SF10">
    <property type="entry name" value="STRESS-RESPONSE A_B BARREL DOMAIN-CONTAINING PROTEIN"/>
    <property type="match status" value="1"/>
</dbReference>
<dbReference type="Gene3D" id="3.30.70.100">
    <property type="match status" value="1"/>
</dbReference>
<keyword evidence="4" id="KW-1185">Reference proteome</keyword>
<organism evidence="3 4">
    <name type="scientific">Echria macrotheca</name>
    <dbReference type="NCBI Taxonomy" id="438768"/>
    <lineage>
        <taxon>Eukaryota</taxon>
        <taxon>Fungi</taxon>
        <taxon>Dikarya</taxon>
        <taxon>Ascomycota</taxon>
        <taxon>Pezizomycotina</taxon>
        <taxon>Sordariomycetes</taxon>
        <taxon>Sordariomycetidae</taxon>
        <taxon>Sordariales</taxon>
        <taxon>Schizotheciaceae</taxon>
        <taxon>Echria</taxon>
    </lineage>
</organism>
<dbReference type="Pfam" id="PF07876">
    <property type="entry name" value="Dabb"/>
    <property type="match status" value="1"/>
</dbReference>
<dbReference type="InterPro" id="IPR013097">
    <property type="entry name" value="Dabb"/>
</dbReference>
<protein>
    <submittedName>
        <fullName evidence="3">Stress responsive a b barrel domain protein</fullName>
    </submittedName>
</protein>
<dbReference type="SUPFAM" id="SSF54909">
    <property type="entry name" value="Dimeric alpha+beta barrel"/>
    <property type="match status" value="1"/>
</dbReference>
<evidence type="ECO:0000313" key="4">
    <source>
        <dbReference type="Proteomes" id="UP001239445"/>
    </source>
</evidence>
<dbReference type="InterPro" id="IPR044662">
    <property type="entry name" value="HS1/DABB1-like"/>
</dbReference>
<evidence type="ECO:0000256" key="1">
    <source>
        <dbReference type="ARBA" id="ARBA00011738"/>
    </source>
</evidence>
<dbReference type="PROSITE" id="PS51502">
    <property type="entry name" value="S_R_A_B_BARREL"/>
    <property type="match status" value="1"/>
</dbReference>
<proteinExistence type="predicted"/>
<comment type="subunit">
    <text evidence="1">Homodimer.</text>
</comment>
<evidence type="ECO:0000259" key="2">
    <source>
        <dbReference type="PROSITE" id="PS51502"/>
    </source>
</evidence>
<dbReference type="EMBL" id="MU839838">
    <property type="protein sequence ID" value="KAK1753036.1"/>
    <property type="molecule type" value="Genomic_DNA"/>
</dbReference>
<dbReference type="InterPro" id="IPR011008">
    <property type="entry name" value="Dimeric_a/b-barrel"/>
</dbReference>
<dbReference type="PANTHER" id="PTHR33178">
    <property type="match status" value="1"/>
</dbReference>
<dbReference type="AlphaFoldDB" id="A0AAJ0BBV1"/>
<sequence length="115" mass="13060">MGVLHIVMYEFKPLATPEEITSVCNSMLSLKEKCLHPDTNRAYIKSVVGGADTSEEGLQDGTTHVFVYEFETAEDRKVYLERDVVRREVVGRNEGVVERVRVVDFEPGVWGSRVR</sequence>
<accession>A0AAJ0BBV1</accession>
<dbReference type="Proteomes" id="UP001239445">
    <property type="component" value="Unassembled WGS sequence"/>
</dbReference>
<dbReference type="SMART" id="SM00886">
    <property type="entry name" value="Dabb"/>
    <property type="match status" value="1"/>
</dbReference>
<feature type="domain" description="Stress-response A/B barrel" evidence="2">
    <location>
        <begin position="3"/>
        <end position="105"/>
    </location>
</feature>
<name>A0AAJ0BBV1_9PEZI</name>
<gene>
    <name evidence="3" type="ORF">QBC47DRAFT_387583</name>
</gene>
<comment type="caution">
    <text evidence="3">The sequence shown here is derived from an EMBL/GenBank/DDBJ whole genome shotgun (WGS) entry which is preliminary data.</text>
</comment>
<evidence type="ECO:0000313" key="3">
    <source>
        <dbReference type="EMBL" id="KAK1753036.1"/>
    </source>
</evidence>